<dbReference type="AlphaFoldDB" id="A0A6I1GLV1"/>
<organism evidence="2 3">
    <name type="scientific">Bifidobacterium leontopitheci</name>
    <dbReference type="NCBI Taxonomy" id="2650774"/>
    <lineage>
        <taxon>Bacteria</taxon>
        <taxon>Bacillati</taxon>
        <taxon>Actinomycetota</taxon>
        <taxon>Actinomycetes</taxon>
        <taxon>Bifidobacteriales</taxon>
        <taxon>Bifidobacteriaceae</taxon>
        <taxon>Bifidobacterium</taxon>
    </lineage>
</organism>
<protein>
    <submittedName>
        <fullName evidence="2">Uncharacterized protein</fullName>
    </submittedName>
</protein>
<evidence type="ECO:0000313" key="3">
    <source>
        <dbReference type="Proteomes" id="UP000441772"/>
    </source>
</evidence>
<evidence type="ECO:0000256" key="1">
    <source>
        <dbReference type="SAM" id="MobiDB-lite"/>
    </source>
</evidence>
<sequence length="58" mass="6142">MERYVGPELRVVRLFNDDIVTDMGDGGDSKLPKSMPEGPSPVDGVSVVPGDATLPATR</sequence>
<reference evidence="2 3" key="1">
    <citation type="submission" date="2019-09" db="EMBL/GenBank/DDBJ databases">
        <title>Characterization of the phylogenetic diversity of two novel species belonging to the genus Bifidobacterium: Bifidobacterium cebidarum sp. nov. and Bifidobacterium leontopitheci sp. nov.</title>
        <authorList>
            <person name="Lugli G.A."/>
            <person name="Duranti S."/>
            <person name="Milani C."/>
            <person name="Turroni F."/>
            <person name="Ventura M."/>
        </authorList>
    </citation>
    <scope>NUCLEOTIDE SEQUENCE [LARGE SCALE GENOMIC DNA]</scope>
    <source>
        <strain evidence="2 3">LMG 31471</strain>
    </source>
</reference>
<dbReference type="RefSeq" id="WP_193312346.1">
    <property type="nucleotide sequence ID" value="NZ_JBHSKZ010000006.1"/>
</dbReference>
<name>A0A6I1GLV1_9BIFI</name>
<feature type="compositionally biased region" description="Low complexity" evidence="1">
    <location>
        <begin position="40"/>
        <end position="51"/>
    </location>
</feature>
<dbReference type="EMBL" id="WBVT01000013">
    <property type="protein sequence ID" value="KAB7790379.1"/>
    <property type="molecule type" value="Genomic_DNA"/>
</dbReference>
<keyword evidence="3" id="KW-1185">Reference proteome</keyword>
<gene>
    <name evidence="2" type="ORF">F7D09_1065</name>
</gene>
<proteinExistence type="predicted"/>
<feature type="region of interest" description="Disordered" evidence="1">
    <location>
        <begin position="23"/>
        <end position="58"/>
    </location>
</feature>
<accession>A0A6I1GLV1</accession>
<comment type="caution">
    <text evidence="2">The sequence shown here is derived from an EMBL/GenBank/DDBJ whole genome shotgun (WGS) entry which is preliminary data.</text>
</comment>
<dbReference type="Proteomes" id="UP000441772">
    <property type="component" value="Unassembled WGS sequence"/>
</dbReference>
<evidence type="ECO:0000313" key="2">
    <source>
        <dbReference type="EMBL" id="KAB7790379.1"/>
    </source>
</evidence>